<dbReference type="Proteomes" id="UP000010796">
    <property type="component" value="Chromosome"/>
</dbReference>
<proteinExistence type="predicted"/>
<evidence type="ECO:0000313" key="3">
    <source>
        <dbReference type="Proteomes" id="UP000010796"/>
    </source>
</evidence>
<accession>L0FX90</accession>
<protein>
    <submittedName>
        <fullName evidence="2">Uncharacterized protein</fullName>
    </submittedName>
</protein>
<evidence type="ECO:0000256" key="1">
    <source>
        <dbReference type="SAM" id="Phobius"/>
    </source>
</evidence>
<reference evidence="3" key="1">
    <citation type="submission" date="2012-02" db="EMBL/GenBank/DDBJ databases">
        <title>The complete genome of Echinicola vietnamensis DSM 17526.</title>
        <authorList>
            <person name="Lucas S."/>
            <person name="Copeland A."/>
            <person name="Lapidus A."/>
            <person name="Glavina del Rio T."/>
            <person name="Dalin E."/>
            <person name="Tice H."/>
            <person name="Bruce D."/>
            <person name="Goodwin L."/>
            <person name="Pitluck S."/>
            <person name="Peters L."/>
            <person name="Ovchinnikova G."/>
            <person name="Teshima H."/>
            <person name="Kyrpides N."/>
            <person name="Mavromatis K."/>
            <person name="Ivanova N."/>
            <person name="Brettin T."/>
            <person name="Detter J.C."/>
            <person name="Han C."/>
            <person name="Larimer F."/>
            <person name="Land M."/>
            <person name="Hauser L."/>
            <person name="Markowitz V."/>
            <person name="Cheng J.-F."/>
            <person name="Hugenholtz P."/>
            <person name="Woyke T."/>
            <person name="Wu D."/>
            <person name="Brambilla E."/>
            <person name="Klenk H.-P."/>
            <person name="Eisen J.A."/>
        </authorList>
    </citation>
    <scope>NUCLEOTIDE SEQUENCE [LARGE SCALE GENOMIC DNA]</scope>
    <source>
        <strain evidence="3">DSM 17526 / LMG 23754 / KMM 6221</strain>
    </source>
</reference>
<gene>
    <name evidence="2" type="ordered locus">Echvi_2246</name>
</gene>
<keyword evidence="3" id="KW-1185">Reference proteome</keyword>
<keyword evidence="1" id="KW-0472">Membrane</keyword>
<name>L0FX90_ECHVK</name>
<keyword evidence="1" id="KW-0812">Transmembrane</keyword>
<dbReference type="EMBL" id="CP003346">
    <property type="protein sequence ID" value="AGA78494.1"/>
    <property type="molecule type" value="Genomic_DNA"/>
</dbReference>
<dbReference type="AlphaFoldDB" id="L0FX90"/>
<keyword evidence="1" id="KW-1133">Transmembrane helix</keyword>
<sequence>MKVYISFTIKIIKLFINLFAAGYLFYLGYLHMDDIPNGEILFRSNLILGIICLGFFFRELKSVRQRQ</sequence>
<dbReference type="HOGENOM" id="CLU_2805611_0_0_10"/>
<dbReference type="KEGG" id="evi:Echvi_2246"/>
<feature type="transmembrane region" description="Helical" evidence="1">
    <location>
        <begin position="40"/>
        <end position="57"/>
    </location>
</feature>
<evidence type="ECO:0000313" key="2">
    <source>
        <dbReference type="EMBL" id="AGA78494.1"/>
    </source>
</evidence>
<organism evidence="2 3">
    <name type="scientific">Echinicola vietnamensis (strain DSM 17526 / LMG 23754 / KMM 6221)</name>
    <dbReference type="NCBI Taxonomy" id="926556"/>
    <lineage>
        <taxon>Bacteria</taxon>
        <taxon>Pseudomonadati</taxon>
        <taxon>Bacteroidota</taxon>
        <taxon>Cytophagia</taxon>
        <taxon>Cytophagales</taxon>
        <taxon>Cyclobacteriaceae</taxon>
        <taxon>Echinicola</taxon>
    </lineage>
</organism>
<feature type="transmembrane region" description="Helical" evidence="1">
    <location>
        <begin position="7"/>
        <end position="28"/>
    </location>
</feature>